<comment type="similarity">
    <text evidence="6">Belongs to the peroxiredoxin family. Tpx subfamily.</text>
</comment>
<proteinExistence type="inferred from homology"/>
<comment type="subunit">
    <text evidence="6">Homodimer.</text>
</comment>
<comment type="catalytic activity">
    <reaction evidence="6">
        <text>a hydroperoxide + [thioredoxin]-dithiol = an alcohol + [thioredoxin]-disulfide + H2O</text>
        <dbReference type="Rhea" id="RHEA:62620"/>
        <dbReference type="Rhea" id="RHEA-COMP:10698"/>
        <dbReference type="Rhea" id="RHEA-COMP:10700"/>
        <dbReference type="ChEBI" id="CHEBI:15377"/>
        <dbReference type="ChEBI" id="CHEBI:29950"/>
        <dbReference type="ChEBI" id="CHEBI:30879"/>
        <dbReference type="ChEBI" id="CHEBI:35924"/>
        <dbReference type="ChEBI" id="CHEBI:50058"/>
        <dbReference type="EC" id="1.11.1.24"/>
    </reaction>
</comment>
<evidence type="ECO:0000256" key="1">
    <source>
        <dbReference type="ARBA" id="ARBA00022559"/>
    </source>
</evidence>
<dbReference type="InterPro" id="IPR013766">
    <property type="entry name" value="Thioredoxin_domain"/>
</dbReference>
<dbReference type="RefSeq" id="WP_174494338.1">
    <property type="nucleotide sequence ID" value="NZ_CADDWK010000001.1"/>
</dbReference>
<evidence type="ECO:0000256" key="6">
    <source>
        <dbReference type="HAMAP-Rule" id="MF_00269"/>
    </source>
</evidence>
<keyword evidence="1 6" id="KW-0575">Peroxidase</keyword>
<dbReference type="Proteomes" id="UP000581688">
    <property type="component" value="Unassembled WGS sequence"/>
</dbReference>
<comment type="caution">
    <text evidence="8">The sequence shown here is derived from an EMBL/GenBank/DDBJ whole genome shotgun (WGS) entry which is preliminary data.</text>
</comment>
<dbReference type="AlphaFoldDB" id="A0A841PT13"/>
<dbReference type="Pfam" id="PF08534">
    <property type="entry name" value="Redoxin"/>
    <property type="match status" value="1"/>
</dbReference>
<dbReference type="EC" id="1.11.1.24" evidence="6"/>
<dbReference type="HAMAP" id="MF_00269">
    <property type="entry name" value="Tpx"/>
    <property type="match status" value="1"/>
</dbReference>
<feature type="active site" description="Cysteine sulfenic acid (-SOH) intermediate" evidence="6">
    <location>
        <position position="59"/>
    </location>
</feature>
<evidence type="ECO:0000256" key="4">
    <source>
        <dbReference type="ARBA" id="ARBA00023157"/>
    </source>
</evidence>
<keyword evidence="5 6" id="KW-0676">Redox-active center</keyword>
<evidence type="ECO:0000313" key="9">
    <source>
        <dbReference type="Proteomes" id="UP000581688"/>
    </source>
</evidence>
<dbReference type="InterPro" id="IPR050455">
    <property type="entry name" value="Tpx_Peroxidase_subfamily"/>
</dbReference>
<dbReference type="GO" id="GO:0008379">
    <property type="term" value="F:thioredoxin peroxidase activity"/>
    <property type="evidence" value="ECO:0007669"/>
    <property type="project" value="UniProtKB-UniRule"/>
</dbReference>
<dbReference type="PANTHER" id="PTHR43110">
    <property type="entry name" value="THIOL PEROXIDASE"/>
    <property type="match status" value="1"/>
</dbReference>
<keyword evidence="2 6" id="KW-0049">Antioxidant</keyword>
<dbReference type="Gene3D" id="3.40.30.10">
    <property type="entry name" value="Glutaredoxin"/>
    <property type="match status" value="1"/>
</dbReference>
<feature type="disulfide bond" description="Redox-active" evidence="6">
    <location>
        <begin position="59"/>
        <end position="93"/>
    </location>
</feature>
<dbReference type="SUPFAM" id="SSF52833">
    <property type="entry name" value="Thioredoxin-like"/>
    <property type="match status" value="1"/>
</dbReference>
<dbReference type="InterPro" id="IPR018219">
    <property type="entry name" value="Tpx_CS"/>
</dbReference>
<dbReference type="InterPro" id="IPR002065">
    <property type="entry name" value="TPX"/>
</dbReference>
<dbReference type="InterPro" id="IPR036249">
    <property type="entry name" value="Thioredoxin-like_sf"/>
</dbReference>
<evidence type="ECO:0000313" key="8">
    <source>
        <dbReference type="EMBL" id="MBB6452117.1"/>
    </source>
</evidence>
<dbReference type="PROSITE" id="PS51352">
    <property type="entry name" value="THIOREDOXIN_2"/>
    <property type="match status" value="1"/>
</dbReference>
<keyword evidence="4 6" id="KW-1015">Disulfide bond</keyword>
<evidence type="ECO:0000256" key="3">
    <source>
        <dbReference type="ARBA" id="ARBA00023002"/>
    </source>
</evidence>
<reference evidence="8 9" key="1">
    <citation type="submission" date="2020-08" db="EMBL/GenBank/DDBJ databases">
        <title>Genomic Encyclopedia of Type Strains, Phase IV (KMG-IV): sequencing the most valuable type-strain genomes for metagenomic binning, comparative biology and taxonomic classification.</title>
        <authorList>
            <person name="Goeker M."/>
        </authorList>
    </citation>
    <scope>NUCLEOTIDE SEQUENCE [LARGE SCALE GENOMIC DNA]</scope>
    <source>
        <strain evidence="8 9">DSM 19612</strain>
    </source>
</reference>
<sequence length="164" mass="17941">MASITFKGQPKELVGKEVKVGDQAPDFKVVANDLSEKKLQDFSGVKLISVVPSLDTGVCDAQTRRFNEEASSLGDVTVLTVSMDLPFAQKRWCGANGIENVITLSDHRDASFGQAYGVLIQDLRLLTRSVFVVNENNEVTYVEYVSEATDHPNYEAALDAVKQA</sequence>
<dbReference type="NCBIfam" id="NF001808">
    <property type="entry name" value="PRK00522.1"/>
    <property type="match status" value="1"/>
</dbReference>
<keyword evidence="9" id="KW-1185">Reference proteome</keyword>
<dbReference type="EMBL" id="JACHGH010000001">
    <property type="protein sequence ID" value="MBB6452117.1"/>
    <property type="molecule type" value="Genomic_DNA"/>
</dbReference>
<evidence type="ECO:0000259" key="7">
    <source>
        <dbReference type="PROSITE" id="PS51352"/>
    </source>
</evidence>
<name>A0A841PT13_9BACI</name>
<dbReference type="CDD" id="cd03014">
    <property type="entry name" value="PRX_Atyp2cys"/>
    <property type="match status" value="1"/>
</dbReference>
<feature type="domain" description="Thioredoxin" evidence="7">
    <location>
        <begin position="18"/>
        <end position="164"/>
    </location>
</feature>
<gene>
    <name evidence="6" type="primary">tpx</name>
    <name evidence="8" type="ORF">HNQ94_000538</name>
</gene>
<comment type="miscellaneous">
    <text evidence="6">The active site is a conserved redox-active cysteine residue, the peroxidatic cysteine (C(P)), which makes the nucleophilic attack on the peroxide substrate. The peroxide oxidizes the C(P)-SH to cysteine sulfenic acid (C(P)-SOH), which then reacts with another cysteine residue, the resolving cysteine (C(R)), to form a disulfide bridge. The disulfide is subsequently reduced by an appropriate electron donor to complete the catalytic cycle. In this atypical 2-Cys peroxiredoxin, C(R) is present in the same subunit to form an intramolecular disulfide. The disulfide is subsequently reduced by thioredoxin.</text>
</comment>
<protein>
    <recommendedName>
        <fullName evidence="6">Thiol peroxidase</fullName>
        <shortName evidence="6">Tpx</shortName>
        <ecNumber evidence="6">1.11.1.24</ecNumber>
    </recommendedName>
    <alternativeName>
        <fullName evidence="6">Peroxiredoxin tpx</fullName>
        <shortName evidence="6">Prx</shortName>
    </alternativeName>
    <alternativeName>
        <fullName evidence="6">Thioredoxin peroxidase</fullName>
    </alternativeName>
    <alternativeName>
        <fullName evidence="6">Thioredoxin-dependent peroxiredoxin</fullName>
    </alternativeName>
</protein>
<organism evidence="8 9">
    <name type="scientific">Salirhabdus euzebyi</name>
    <dbReference type="NCBI Taxonomy" id="394506"/>
    <lineage>
        <taxon>Bacteria</taxon>
        <taxon>Bacillati</taxon>
        <taxon>Bacillota</taxon>
        <taxon>Bacilli</taxon>
        <taxon>Bacillales</taxon>
        <taxon>Bacillaceae</taxon>
        <taxon>Salirhabdus</taxon>
    </lineage>
</organism>
<comment type="function">
    <text evidence="6">Thiol-specific peroxidase that catalyzes the reduction of hydrogen peroxide and organic hydroperoxides to water and alcohols, respectively. Plays a role in cell protection against oxidative stress by detoxifying peroxides.</text>
</comment>
<dbReference type="PROSITE" id="PS01265">
    <property type="entry name" value="TPX"/>
    <property type="match status" value="1"/>
</dbReference>
<keyword evidence="3 6" id="KW-0560">Oxidoreductase</keyword>
<evidence type="ECO:0000256" key="2">
    <source>
        <dbReference type="ARBA" id="ARBA00022862"/>
    </source>
</evidence>
<accession>A0A841PT13</accession>
<dbReference type="PANTHER" id="PTHR43110:SF1">
    <property type="entry name" value="THIOL PEROXIDASE"/>
    <property type="match status" value="1"/>
</dbReference>
<dbReference type="InterPro" id="IPR013740">
    <property type="entry name" value="Redoxin"/>
</dbReference>
<evidence type="ECO:0000256" key="5">
    <source>
        <dbReference type="ARBA" id="ARBA00023284"/>
    </source>
</evidence>